<dbReference type="Proteomes" id="UP000346198">
    <property type="component" value="Unassembled WGS sequence"/>
</dbReference>
<protein>
    <recommendedName>
        <fullName evidence="2">Hydrazine synthase alpha subunit middle domain-containing protein</fullName>
    </recommendedName>
</protein>
<dbReference type="Gene3D" id="2.120.10.30">
    <property type="entry name" value="TolB, C-terminal domain"/>
    <property type="match status" value="1"/>
</dbReference>
<dbReference type="RefSeq" id="WP_136061135.1">
    <property type="nucleotide sequence ID" value="NZ_CAAHFH010000001.1"/>
</dbReference>
<gene>
    <name evidence="3" type="ORF">SCARR_01781</name>
</gene>
<sequence length="832" mass="92443">MKKLIILLWVSGIALGAGAAKKNAVPMPVMKADRMAVRAAIEDLMATYGDDYPNGRNYLKKLEGADDAQLEKVQREALAANPLISGQPILFVVRRQYKSDHHNTATLFQAGEINAHKYDPPGVLKMLDISNDWNVSTVFDPGPTGIARDPELSFDGGKIIFSMRKSIDDDYHIYEINIDGTGLRQLTFATGISDIDPFYLVDGSIAFSATREPKFCMCNRHIMANLFRMDADGANIHQIGKSTLFEGHGSLMPDGRILYDRWEYVDRNYGDAQGLWTVNPDGSNHAVFWGNNTASPGGVIDARIIPGTQLCLAIFGSCHDRPWGALAIIDRSKGVDGREPVVRTWPASAVELVKERIDKGYGFDHFKQVRPRYEDPYPLSEKYFLVSCMVGAGEQMGIYLVDTFGNEVLLHTEAPGCYDPMPIAPRTRPNMKPSLLDFSKDTGHFYVQNVYIGTHMEGVERGSIKYLRIVESPEKRNWTHGKWGGQGTQAPGMNWTNFESKRILGTVPVEADGSAYFEVPSDRFVFFQALDKDGMMVQSMRSGTIIMPGEVQGCIGCHENRVEDAPPVSGHNVLALKRPPSKLNGWFGEQRMFSYMSEVQPIFDKHCLKCHDFGKKGAQKLVLAGDRAVSFNASYIDLWAKGAITCVGAGPADTQPAYSWGSHPSKLIKVLREGHHKVTLSLEEMLRIVTWLDINAPYYPVYECAYPDNPCGRSPITAAQVKRVEELTGTKIVLNHRTAGGAQISFDRPVKSPCLTNLEKGSPEYNEALAIIEAGQAQLQKLPRADMDGFMPNPTDLKRIEKYQQRQKAEAKNRAVIRDGKKVYDQGFSASQ</sequence>
<evidence type="ECO:0000259" key="2">
    <source>
        <dbReference type="Pfam" id="PF18582"/>
    </source>
</evidence>
<keyword evidence="1" id="KW-0732">Signal</keyword>
<evidence type="ECO:0000313" key="4">
    <source>
        <dbReference type="Proteomes" id="UP000346198"/>
    </source>
</evidence>
<dbReference type="InterPro" id="IPR040698">
    <property type="entry name" value="HZS_alpha_mid"/>
</dbReference>
<feature type="chain" id="PRO_5025669937" description="Hydrazine synthase alpha subunit middle domain-containing protein" evidence="1">
    <location>
        <begin position="20"/>
        <end position="832"/>
    </location>
</feature>
<proteinExistence type="predicted"/>
<dbReference type="Pfam" id="PF18582">
    <property type="entry name" value="HZS_alpha"/>
    <property type="match status" value="1"/>
</dbReference>
<accession>A0A6C2UHN2</accession>
<dbReference type="SUPFAM" id="SSF82171">
    <property type="entry name" value="DPP6 N-terminal domain-like"/>
    <property type="match status" value="1"/>
</dbReference>
<evidence type="ECO:0000313" key="3">
    <source>
        <dbReference type="EMBL" id="VGO19722.1"/>
    </source>
</evidence>
<reference evidence="3 4" key="1">
    <citation type="submission" date="2019-04" db="EMBL/GenBank/DDBJ databases">
        <authorList>
            <person name="Van Vliet M D."/>
        </authorList>
    </citation>
    <scope>NUCLEOTIDE SEQUENCE [LARGE SCALE GENOMIC DNA]</scope>
    <source>
        <strain evidence="3 4">F21</strain>
    </source>
</reference>
<name>A0A6C2UHN2_9BACT</name>
<evidence type="ECO:0000256" key="1">
    <source>
        <dbReference type="SAM" id="SignalP"/>
    </source>
</evidence>
<organism evidence="3 4">
    <name type="scientific">Pontiella sulfatireligans</name>
    <dbReference type="NCBI Taxonomy" id="2750658"/>
    <lineage>
        <taxon>Bacteria</taxon>
        <taxon>Pseudomonadati</taxon>
        <taxon>Kiritimatiellota</taxon>
        <taxon>Kiritimatiellia</taxon>
        <taxon>Kiritimatiellales</taxon>
        <taxon>Pontiellaceae</taxon>
        <taxon>Pontiella</taxon>
    </lineage>
</organism>
<feature type="signal peptide" evidence="1">
    <location>
        <begin position="1"/>
        <end position="19"/>
    </location>
</feature>
<dbReference type="EMBL" id="CAAHFH010000001">
    <property type="protein sequence ID" value="VGO19722.1"/>
    <property type="molecule type" value="Genomic_DNA"/>
</dbReference>
<dbReference type="InterPro" id="IPR011042">
    <property type="entry name" value="6-blade_b-propeller_TolB-like"/>
</dbReference>
<dbReference type="AlphaFoldDB" id="A0A6C2UHN2"/>
<keyword evidence="4" id="KW-1185">Reference proteome</keyword>
<feature type="domain" description="Hydrazine synthase alpha subunit middle" evidence="2">
    <location>
        <begin position="462"/>
        <end position="559"/>
    </location>
</feature>